<proteinExistence type="predicted"/>
<gene>
    <name evidence="1" type="ORF">HJ583_018610</name>
</gene>
<dbReference type="EMBL" id="JABCSC020000007">
    <property type="protein sequence ID" value="NSL57049.1"/>
    <property type="molecule type" value="Genomic_DNA"/>
</dbReference>
<organism evidence="1 2">
    <name type="scientific">Uliginosibacterium aquaticum</name>
    <dbReference type="NCBI Taxonomy" id="2731212"/>
    <lineage>
        <taxon>Bacteria</taxon>
        <taxon>Pseudomonadati</taxon>
        <taxon>Pseudomonadota</taxon>
        <taxon>Betaproteobacteria</taxon>
        <taxon>Rhodocyclales</taxon>
        <taxon>Zoogloeaceae</taxon>
        <taxon>Uliginosibacterium</taxon>
    </lineage>
</organism>
<name>A0ABX2IJN3_9RHOO</name>
<sequence length="147" mass="15769">MATSPLNRFIGRSDVLARLQDHAALLQRLQRKLDAALPAVSRGAAQVANFQDGELILHVASPVMATRLKLGLETLKHSLQVAGEPIQSIKVKVRASPFTGNGREEEVIVRPIGADGRAALLGLAEGLKPDDPLARALKRMIERSAKG</sequence>
<dbReference type="Proteomes" id="UP000778523">
    <property type="component" value="Unassembled WGS sequence"/>
</dbReference>
<reference evidence="1 2" key="1">
    <citation type="submission" date="2020-06" db="EMBL/GenBank/DDBJ databases">
        <title>Draft genome of Uliginosibacterium sp. IMCC34675.</title>
        <authorList>
            <person name="Song J."/>
        </authorList>
    </citation>
    <scope>NUCLEOTIDE SEQUENCE [LARGE SCALE GENOMIC DNA]</scope>
    <source>
        <strain evidence="1 2">IMCC34675</strain>
    </source>
</reference>
<keyword evidence="2" id="KW-1185">Reference proteome</keyword>
<evidence type="ECO:0000313" key="1">
    <source>
        <dbReference type="EMBL" id="NSL57049.1"/>
    </source>
</evidence>
<dbReference type="RefSeq" id="WP_158239275.1">
    <property type="nucleotide sequence ID" value="NZ_JABCSC020000007.1"/>
</dbReference>
<accession>A0ABX2IJN3</accession>
<comment type="caution">
    <text evidence="1">The sequence shown here is derived from an EMBL/GenBank/DDBJ whole genome shotgun (WGS) entry which is preliminary data.</text>
</comment>
<dbReference type="InterPro" id="IPR007922">
    <property type="entry name" value="DciA-like"/>
</dbReference>
<protein>
    <submittedName>
        <fullName evidence="1">DUF721 domain-containing protein</fullName>
    </submittedName>
</protein>
<dbReference type="Pfam" id="PF05258">
    <property type="entry name" value="DciA"/>
    <property type="match status" value="1"/>
</dbReference>
<evidence type="ECO:0000313" key="2">
    <source>
        <dbReference type="Proteomes" id="UP000778523"/>
    </source>
</evidence>